<dbReference type="NCBIfam" id="NF002356">
    <property type="entry name" value="PRK01318.2-3"/>
    <property type="match status" value="1"/>
</dbReference>
<dbReference type="PANTHER" id="PTHR12428">
    <property type="entry name" value="OXA1"/>
    <property type="match status" value="1"/>
</dbReference>
<feature type="region of interest" description="Disordered" evidence="14">
    <location>
        <begin position="585"/>
        <end position="616"/>
    </location>
</feature>
<dbReference type="EMBL" id="JAOTIF010000002">
    <property type="protein sequence ID" value="MCU7548640.1"/>
    <property type="molecule type" value="Genomic_DNA"/>
</dbReference>
<keyword evidence="6 13" id="KW-0812">Transmembrane</keyword>
<dbReference type="Proteomes" id="UP001155483">
    <property type="component" value="Unassembled WGS sequence"/>
</dbReference>
<dbReference type="RefSeq" id="WP_279296085.1">
    <property type="nucleotide sequence ID" value="NZ_JAOTIF010000002.1"/>
</dbReference>
<keyword evidence="5 13" id="KW-1003">Cell membrane</keyword>
<evidence type="ECO:0000256" key="6">
    <source>
        <dbReference type="ARBA" id="ARBA00022692"/>
    </source>
</evidence>
<dbReference type="GO" id="GO:0051205">
    <property type="term" value="P:protein insertion into membrane"/>
    <property type="evidence" value="ECO:0007669"/>
    <property type="project" value="TreeGrafter"/>
</dbReference>
<proteinExistence type="inferred from homology"/>
<evidence type="ECO:0000256" key="7">
    <source>
        <dbReference type="ARBA" id="ARBA00022927"/>
    </source>
</evidence>
<name>A0A9X2XTQ2_9BACT</name>
<comment type="similarity">
    <text evidence="2 13">Belongs to the OXA1/ALB3/YidC family. Type 1 subfamily.</text>
</comment>
<evidence type="ECO:0000256" key="11">
    <source>
        <dbReference type="ARBA" id="ARBA00033245"/>
    </source>
</evidence>
<keyword evidence="4 13" id="KW-0813">Transport</keyword>
<dbReference type="Pfam" id="PF14849">
    <property type="entry name" value="YidC_periplas"/>
    <property type="match status" value="1"/>
</dbReference>
<dbReference type="NCBIfam" id="TIGR03593">
    <property type="entry name" value="yidC_nterm"/>
    <property type="match status" value="1"/>
</dbReference>
<evidence type="ECO:0000256" key="13">
    <source>
        <dbReference type="HAMAP-Rule" id="MF_01810"/>
    </source>
</evidence>
<dbReference type="PANTHER" id="PTHR12428:SF65">
    <property type="entry name" value="CYTOCHROME C OXIDASE ASSEMBLY PROTEIN COX18, MITOCHONDRIAL"/>
    <property type="match status" value="1"/>
</dbReference>
<evidence type="ECO:0000256" key="3">
    <source>
        <dbReference type="ARBA" id="ARBA00015325"/>
    </source>
</evidence>
<dbReference type="GO" id="GO:0005886">
    <property type="term" value="C:plasma membrane"/>
    <property type="evidence" value="ECO:0007669"/>
    <property type="project" value="UniProtKB-SubCell"/>
</dbReference>
<keyword evidence="7 13" id="KW-0653">Protein transport</keyword>
<comment type="subcellular location">
    <subcellularLocation>
        <location evidence="1">Cell inner membrane</location>
        <topology evidence="1">Multi-pass membrane protein</topology>
    </subcellularLocation>
    <subcellularLocation>
        <location evidence="13">Cell membrane</location>
        <topology evidence="13">Multi-pass membrane protein</topology>
    </subcellularLocation>
</comment>
<comment type="function">
    <text evidence="13">Required for the insertion and/or proper folding and/or complex formation of integral membrane proteins into the membrane. Involved in integration of membrane proteins that insert both dependently and independently of the Sec translocase complex, as well as at least some lipoproteins. Aids folding of multispanning membrane proteins.</text>
</comment>
<dbReference type="InterPro" id="IPR019998">
    <property type="entry name" value="Membr_insert_YidC"/>
</dbReference>
<feature type="compositionally biased region" description="Basic and acidic residues" evidence="14">
    <location>
        <begin position="592"/>
        <end position="608"/>
    </location>
</feature>
<dbReference type="GO" id="GO:0032977">
    <property type="term" value="F:membrane insertase activity"/>
    <property type="evidence" value="ECO:0007669"/>
    <property type="project" value="InterPro"/>
</dbReference>
<evidence type="ECO:0000256" key="10">
    <source>
        <dbReference type="ARBA" id="ARBA00023186"/>
    </source>
</evidence>
<feature type="transmembrane region" description="Helical" evidence="13">
    <location>
        <begin position="435"/>
        <end position="459"/>
    </location>
</feature>
<dbReference type="AlphaFoldDB" id="A0A9X2XTQ2"/>
<evidence type="ECO:0000256" key="5">
    <source>
        <dbReference type="ARBA" id="ARBA00022475"/>
    </source>
</evidence>
<dbReference type="InterPro" id="IPR028055">
    <property type="entry name" value="YidC/Oxa/ALB_C"/>
</dbReference>
<evidence type="ECO:0000259" key="15">
    <source>
        <dbReference type="Pfam" id="PF02096"/>
    </source>
</evidence>
<dbReference type="GO" id="GO:0015031">
    <property type="term" value="P:protein transport"/>
    <property type="evidence" value="ECO:0007669"/>
    <property type="project" value="UniProtKB-KW"/>
</dbReference>
<evidence type="ECO:0000256" key="1">
    <source>
        <dbReference type="ARBA" id="ARBA00004429"/>
    </source>
</evidence>
<reference evidence="17" key="2">
    <citation type="submission" date="2023-04" db="EMBL/GenBank/DDBJ databases">
        <title>Paracnuella aquatica gen. nov., sp. nov., a member of the family Chitinophagaceae isolated from a hot spring.</title>
        <authorList>
            <person name="Wang C."/>
        </authorList>
    </citation>
    <scope>NUCLEOTIDE SEQUENCE</scope>
    <source>
        <strain evidence="17">LB-8</strain>
    </source>
</reference>
<gene>
    <name evidence="13 17" type="primary">yidC</name>
    <name evidence="17" type="ORF">OCK74_05900</name>
</gene>
<dbReference type="NCBIfam" id="TIGR03592">
    <property type="entry name" value="yidC_oxa1_cterm"/>
    <property type="match status" value="1"/>
</dbReference>
<evidence type="ECO:0000313" key="17">
    <source>
        <dbReference type="EMBL" id="MCU7548640.1"/>
    </source>
</evidence>
<evidence type="ECO:0000256" key="9">
    <source>
        <dbReference type="ARBA" id="ARBA00023136"/>
    </source>
</evidence>
<dbReference type="Gene3D" id="2.70.98.90">
    <property type="match status" value="1"/>
</dbReference>
<protein>
    <recommendedName>
        <fullName evidence="3 13">Membrane protein insertase YidC</fullName>
    </recommendedName>
    <alternativeName>
        <fullName evidence="12 13">Foldase YidC</fullName>
    </alternativeName>
    <alternativeName>
        <fullName evidence="13">Membrane protein YidC</fullName>
    </alternativeName>
    <alternativeName>
        <fullName evidence="11 13">membrane integrase YidC</fullName>
    </alternativeName>
</protein>
<feature type="transmembrane region" description="Helical" evidence="13">
    <location>
        <begin position="495"/>
        <end position="513"/>
    </location>
</feature>
<evidence type="ECO:0000256" key="12">
    <source>
        <dbReference type="ARBA" id="ARBA00033342"/>
    </source>
</evidence>
<evidence type="ECO:0000256" key="14">
    <source>
        <dbReference type="SAM" id="MobiDB-lite"/>
    </source>
</evidence>
<keyword evidence="8 13" id="KW-1133">Transmembrane helix</keyword>
<comment type="caution">
    <text evidence="17">The sequence shown here is derived from an EMBL/GenBank/DDBJ whole genome shotgun (WGS) entry which is preliminary data.</text>
</comment>
<feature type="domain" description="Membrane insertase YidC N-terminal" evidence="16">
    <location>
        <begin position="86"/>
        <end position="350"/>
    </location>
</feature>
<feature type="domain" description="Membrane insertase YidC/Oxa/ALB C-terminal" evidence="15">
    <location>
        <begin position="373"/>
        <end position="567"/>
    </location>
</feature>
<dbReference type="PRINTS" id="PR00701">
    <property type="entry name" value="60KDINNERMP"/>
</dbReference>
<feature type="transmembrane region" description="Helical" evidence="13">
    <location>
        <begin position="7"/>
        <end position="24"/>
    </location>
</feature>
<evidence type="ECO:0000313" key="18">
    <source>
        <dbReference type="Proteomes" id="UP001155483"/>
    </source>
</evidence>
<dbReference type="HAMAP" id="MF_01810">
    <property type="entry name" value="YidC_type1"/>
    <property type="match status" value="1"/>
</dbReference>
<keyword evidence="18" id="KW-1185">Reference proteome</keyword>
<comment type="subunit">
    <text evidence="13">Interacts with the Sec translocase complex via SecD. Specifically interacts with transmembrane segments of nascent integral membrane proteins during membrane integration.</text>
</comment>
<dbReference type="InterPro" id="IPR001708">
    <property type="entry name" value="YidC/ALB3/OXA1/COX18"/>
</dbReference>
<evidence type="ECO:0000256" key="8">
    <source>
        <dbReference type="ARBA" id="ARBA00022989"/>
    </source>
</evidence>
<dbReference type="InterPro" id="IPR028053">
    <property type="entry name" value="Membr_insert_YidC_N"/>
</dbReference>
<feature type="transmembrane region" description="Helical" evidence="13">
    <location>
        <begin position="373"/>
        <end position="393"/>
    </location>
</feature>
<evidence type="ECO:0000259" key="16">
    <source>
        <dbReference type="Pfam" id="PF14849"/>
    </source>
</evidence>
<dbReference type="CDD" id="cd20070">
    <property type="entry name" value="5TM_YidC_Alb3"/>
    <property type="match status" value="1"/>
</dbReference>
<evidence type="ECO:0000256" key="2">
    <source>
        <dbReference type="ARBA" id="ARBA00010527"/>
    </source>
</evidence>
<dbReference type="Pfam" id="PF02096">
    <property type="entry name" value="60KD_IMP"/>
    <property type="match status" value="1"/>
</dbReference>
<accession>A0A9X2XTQ2</accession>
<keyword evidence="10 13" id="KW-0143">Chaperone</keyword>
<evidence type="ECO:0000256" key="4">
    <source>
        <dbReference type="ARBA" id="ARBA00022448"/>
    </source>
</evidence>
<dbReference type="CDD" id="cd19961">
    <property type="entry name" value="EcYidC-like_peri"/>
    <property type="match status" value="1"/>
</dbReference>
<reference evidence="17" key="1">
    <citation type="submission" date="2022-09" db="EMBL/GenBank/DDBJ databases">
        <authorList>
            <person name="Yuan C."/>
            <person name="Ke Z."/>
        </authorList>
    </citation>
    <scope>NUCLEOTIDE SEQUENCE</scope>
    <source>
        <strain evidence="17">LB-8</strain>
    </source>
</reference>
<feature type="transmembrane region" description="Helical" evidence="13">
    <location>
        <begin position="550"/>
        <end position="571"/>
    </location>
</feature>
<feature type="transmembrane region" description="Helical" evidence="13">
    <location>
        <begin position="525"/>
        <end position="544"/>
    </location>
</feature>
<keyword evidence="9 13" id="KW-0472">Membrane</keyword>
<organism evidence="17 18">
    <name type="scientific">Paraflavisolibacter caeni</name>
    <dbReference type="NCBI Taxonomy" id="2982496"/>
    <lineage>
        <taxon>Bacteria</taxon>
        <taxon>Pseudomonadati</taxon>
        <taxon>Bacteroidota</taxon>
        <taxon>Chitinophagia</taxon>
        <taxon>Chitinophagales</taxon>
        <taxon>Chitinophagaceae</taxon>
        <taxon>Paraflavisolibacter</taxon>
    </lineage>
</organism>
<dbReference type="InterPro" id="IPR047196">
    <property type="entry name" value="YidC_ALB_C"/>
</dbReference>
<sequence>MNFDRNTIIGFVVLGLLFIGYFYYNNQQHEALLREKARQDSIAQAHMPKVDSAAFRRDSFKIDSQNRAISAGSFLAAANGTEQVTQINNELITVAFTNKGGQVKWVELKNFKDPSGNNLRLAGSNFDKFSYVIKTAPNQSADISNFYFTPGPKKVNADGSQTISFQLQGNGASIAHEFVVRRDNYMIDFNLLLNGIPQLTSNNSLNVLWQNRAVQLQKDLNYEKQQSQISYRVNGDYDHSSAVNSGDEKFEKPVNWVAVKQQFFNSTLINKDNFSSGSINWTIPAKGNTTSSGNNTIVDATANLNIQLPAATSGIVHLAMYYGPTDYKLLKQYGNDMEDMVNLGSGMFAFVKYINRWIVIPVFDLFRKFTSNFGIVILLLTLFIRLLISPLTYSSYLSGAKMKVLRPEIDVLRAKYGNDQQQISMEQMKLFREAGVNPMGGCIPGLFQIPIFFALYSFFNSNVALRGESFLWAKDLSQYDSILNLPFTIPFYGDHVSLFTITATLTSFLISLYSMSMTPDQSNPVLKWMPYFFPIMLLFIFNKLPSGLTWYYTVSNLITLALQFVIQNYIINHDKILAKIEENRRKPKTKSKWQERIEAMQDQQKKVQEMQQKTRK</sequence>
<dbReference type="InterPro" id="IPR038221">
    <property type="entry name" value="YidC_periplasmic_sf"/>
</dbReference>